<evidence type="ECO:0000313" key="1">
    <source>
        <dbReference type="EMBL" id="CAH2217139.1"/>
    </source>
</evidence>
<name>A0A8S4QVE8_9NEOP</name>
<organism evidence="1 2">
    <name type="scientific">Pararge aegeria aegeria</name>
    <dbReference type="NCBI Taxonomy" id="348720"/>
    <lineage>
        <taxon>Eukaryota</taxon>
        <taxon>Metazoa</taxon>
        <taxon>Ecdysozoa</taxon>
        <taxon>Arthropoda</taxon>
        <taxon>Hexapoda</taxon>
        <taxon>Insecta</taxon>
        <taxon>Pterygota</taxon>
        <taxon>Neoptera</taxon>
        <taxon>Endopterygota</taxon>
        <taxon>Lepidoptera</taxon>
        <taxon>Glossata</taxon>
        <taxon>Ditrysia</taxon>
        <taxon>Papilionoidea</taxon>
        <taxon>Nymphalidae</taxon>
        <taxon>Satyrinae</taxon>
        <taxon>Satyrini</taxon>
        <taxon>Parargina</taxon>
        <taxon>Pararge</taxon>
    </lineage>
</organism>
<gene>
    <name evidence="1" type="primary">jg430</name>
    <name evidence="1" type="ORF">PAEG_LOCUS5057</name>
</gene>
<sequence>MAQNHGVSNIIIIIKALQPWVGLGLVKQISPSEAVRSFFPSPNSQNPHIPLNSITPSTPSYAPPKCPSSISFGLSNLPCVAHALPIAFLTV</sequence>
<keyword evidence="2" id="KW-1185">Reference proteome</keyword>
<evidence type="ECO:0000313" key="2">
    <source>
        <dbReference type="Proteomes" id="UP000838756"/>
    </source>
</evidence>
<reference evidence="1" key="1">
    <citation type="submission" date="2022-03" db="EMBL/GenBank/DDBJ databases">
        <authorList>
            <person name="Lindestad O."/>
        </authorList>
    </citation>
    <scope>NUCLEOTIDE SEQUENCE</scope>
</reference>
<dbReference type="Proteomes" id="UP000838756">
    <property type="component" value="Unassembled WGS sequence"/>
</dbReference>
<comment type="caution">
    <text evidence="1">The sequence shown here is derived from an EMBL/GenBank/DDBJ whole genome shotgun (WGS) entry which is preliminary data.</text>
</comment>
<accession>A0A8S4QVE8</accession>
<protein>
    <submittedName>
        <fullName evidence="1">Jg430 protein</fullName>
    </submittedName>
</protein>
<proteinExistence type="predicted"/>
<dbReference type="AlphaFoldDB" id="A0A8S4QVE8"/>
<dbReference type="EMBL" id="CAKXAJ010017762">
    <property type="protein sequence ID" value="CAH2217139.1"/>
    <property type="molecule type" value="Genomic_DNA"/>
</dbReference>